<evidence type="ECO:0000256" key="1">
    <source>
        <dbReference type="ARBA" id="ARBA00034923"/>
    </source>
</evidence>
<accession>A0A9X1IBB7</accession>
<dbReference type="GO" id="GO:0005524">
    <property type="term" value="F:ATP binding"/>
    <property type="evidence" value="ECO:0007669"/>
    <property type="project" value="InterPro"/>
</dbReference>
<comment type="caution">
    <text evidence="3">The sequence shown here is derived from an EMBL/GenBank/DDBJ whole genome shotgun (WGS) entry which is preliminary data.</text>
</comment>
<dbReference type="PANTHER" id="PTHR11070">
    <property type="entry name" value="UVRD / RECB / PCRA DNA HELICASE FAMILY MEMBER"/>
    <property type="match status" value="1"/>
</dbReference>
<dbReference type="Gene3D" id="3.40.50.300">
    <property type="entry name" value="P-loop containing nucleotide triphosphate hydrolases"/>
    <property type="match status" value="2"/>
</dbReference>
<proteinExistence type="predicted"/>
<evidence type="ECO:0000313" key="3">
    <source>
        <dbReference type="EMBL" id="MCB4821252.1"/>
    </source>
</evidence>
<dbReference type="AlphaFoldDB" id="A0A9X1IBB7"/>
<sequence>MPHDSEAKLMTALRDQLGDDHIVLHSFPWLYPARDDMDAPAREGEADFVILNANAGILVVEAKGGEIVLRERRWRRRTGGGLKEIRDPAQQARRAMRALKKRVGLVCGEEFADSVRFATAVAFPHCVFKDQPPADLPAESIICMDDLTEIDRAVARAYAVAGRPTAKLSPESFLRLRKALAPEFSVYEPLSLHVGRDSEALAQLTSQQLQVLQGFAVNSRAVVHGVAGSGKTLLALRCARKFAMDGRRVLLTCFNAELAKWMGEKLDEEPLPGPHPITVRHFHGLASDVCRRAGIDFRPVGAPEVFWDQVVPDQMVQAATSIEGDGSLFDALVVDEAQDFSPGWWDALEYLTGLDDSVPLWAFLDRAQSLRREPTDPPIAGAIKLPLDVNCRNTRRIVHCASLASGVQSQPAPLAPLGRPVRSLSPPSQQAVAGLIQMEIRRLLQDHRLRPDQIVLIGPSSWRKGSLARVESIAGVPIVDSASEWRRGGSLLCTTARSFKGLEADVVVLYDATSLGPVFSESDLYVALTRARGHIVIVITPSSLGQSLESAATASAMLGVTP</sequence>
<dbReference type="GO" id="GO:0005829">
    <property type="term" value="C:cytosol"/>
    <property type="evidence" value="ECO:0007669"/>
    <property type="project" value="TreeGrafter"/>
</dbReference>
<dbReference type="Proteomes" id="UP001139311">
    <property type="component" value="Unassembled WGS sequence"/>
</dbReference>
<evidence type="ECO:0000259" key="2">
    <source>
        <dbReference type="Pfam" id="PF08378"/>
    </source>
</evidence>
<protein>
    <recommendedName>
        <fullName evidence="1">DNA 3'-5' helicase II</fullName>
    </recommendedName>
</protein>
<dbReference type="EMBL" id="JAJAQI010000006">
    <property type="protein sequence ID" value="MCB4821252.1"/>
    <property type="molecule type" value="Genomic_DNA"/>
</dbReference>
<dbReference type="GO" id="GO:0043138">
    <property type="term" value="F:3'-5' DNA helicase activity"/>
    <property type="evidence" value="ECO:0007669"/>
    <property type="project" value="TreeGrafter"/>
</dbReference>
<evidence type="ECO:0000313" key="4">
    <source>
        <dbReference type="Proteomes" id="UP001139311"/>
    </source>
</evidence>
<reference evidence="3" key="1">
    <citation type="submission" date="2021-10" db="EMBL/GenBank/DDBJ databases">
        <title>Roseicella aerolatum sp. nov., isolated from aerosols of e-waste dismantling site.</title>
        <authorList>
            <person name="Qin T."/>
        </authorList>
    </citation>
    <scope>NUCLEOTIDE SEQUENCE</scope>
    <source>
        <strain evidence="3">GB24</strain>
    </source>
</reference>
<name>A0A9X1IBB7_9PROT</name>
<dbReference type="InterPro" id="IPR011528">
    <property type="entry name" value="NERD"/>
</dbReference>
<dbReference type="SUPFAM" id="SSF52540">
    <property type="entry name" value="P-loop containing nucleoside triphosphate hydrolases"/>
    <property type="match status" value="1"/>
</dbReference>
<feature type="domain" description="NERD" evidence="2">
    <location>
        <begin position="4"/>
        <end position="123"/>
    </location>
</feature>
<keyword evidence="4" id="KW-1185">Reference proteome</keyword>
<dbReference type="GO" id="GO:0000725">
    <property type="term" value="P:recombinational repair"/>
    <property type="evidence" value="ECO:0007669"/>
    <property type="project" value="TreeGrafter"/>
</dbReference>
<dbReference type="GO" id="GO:0003677">
    <property type="term" value="F:DNA binding"/>
    <property type="evidence" value="ECO:0007669"/>
    <property type="project" value="InterPro"/>
</dbReference>
<gene>
    <name evidence="3" type="ORF">LHA35_05850</name>
</gene>
<dbReference type="PANTHER" id="PTHR11070:SF2">
    <property type="entry name" value="ATP-DEPENDENT DNA HELICASE SRS2"/>
    <property type="match status" value="1"/>
</dbReference>
<dbReference type="RefSeq" id="WP_226605714.1">
    <property type="nucleotide sequence ID" value="NZ_JAJAQI010000006.1"/>
</dbReference>
<dbReference type="InterPro" id="IPR027417">
    <property type="entry name" value="P-loop_NTPase"/>
</dbReference>
<dbReference type="InterPro" id="IPR000212">
    <property type="entry name" value="DNA_helicase_UvrD/REP"/>
</dbReference>
<dbReference type="Pfam" id="PF08378">
    <property type="entry name" value="NERD"/>
    <property type="match status" value="1"/>
</dbReference>
<organism evidence="3 4">
    <name type="scientific">Roseicella aerolata</name>
    <dbReference type="NCBI Taxonomy" id="2883479"/>
    <lineage>
        <taxon>Bacteria</taxon>
        <taxon>Pseudomonadati</taxon>
        <taxon>Pseudomonadota</taxon>
        <taxon>Alphaproteobacteria</taxon>
        <taxon>Acetobacterales</taxon>
        <taxon>Roseomonadaceae</taxon>
        <taxon>Roseicella</taxon>
    </lineage>
</organism>